<dbReference type="GO" id="GO:0005509">
    <property type="term" value="F:calcium ion binding"/>
    <property type="evidence" value="ECO:0007669"/>
    <property type="project" value="InterPro"/>
</dbReference>
<reference evidence="2" key="1">
    <citation type="submission" date="2023-06" db="EMBL/GenBank/DDBJ databases">
        <title>Two Chryseobacterium gambrini strains from China.</title>
        <authorList>
            <person name="Zeng J."/>
            <person name="Wu Y."/>
        </authorList>
    </citation>
    <scope>NUCLEOTIDE SEQUENCE</scope>
    <source>
        <strain evidence="2">SQ219</strain>
    </source>
</reference>
<evidence type="ECO:0000313" key="2">
    <source>
        <dbReference type="EMBL" id="MDN4014916.1"/>
    </source>
</evidence>
<evidence type="ECO:0000313" key="3">
    <source>
        <dbReference type="Proteomes" id="UP001225933"/>
    </source>
</evidence>
<accession>A0AAJ1VMJ4</accession>
<name>A0AAJ1VMJ4_9FLAO</name>
<dbReference type="SUPFAM" id="SSF103647">
    <property type="entry name" value="TSP type-3 repeat"/>
    <property type="match status" value="1"/>
</dbReference>
<organism evidence="2 3">
    <name type="scientific">Chryseobacterium gambrini</name>
    <dbReference type="NCBI Taxonomy" id="373672"/>
    <lineage>
        <taxon>Bacteria</taxon>
        <taxon>Pseudomonadati</taxon>
        <taxon>Bacteroidota</taxon>
        <taxon>Flavobacteriia</taxon>
        <taxon>Flavobacteriales</taxon>
        <taxon>Weeksellaceae</taxon>
        <taxon>Chryseobacterium group</taxon>
        <taxon>Chryseobacterium</taxon>
    </lineage>
</organism>
<dbReference type="RefSeq" id="WP_214588757.1">
    <property type="nucleotide sequence ID" value="NZ_JAUHGV010000041.1"/>
</dbReference>
<evidence type="ECO:0000256" key="1">
    <source>
        <dbReference type="SAM" id="SignalP"/>
    </source>
</evidence>
<proteinExistence type="predicted"/>
<comment type="caution">
    <text evidence="2">The sequence shown here is derived from an EMBL/GenBank/DDBJ whole genome shotgun (WGS) entry which is preliminary data.</text>
</comment>
<dbReference type="EMBL" id="JAUHGV010000041">
    <property type="protein sequence ID" value="MDN4014916.1"/>
    <property type="molecule type" value="Genomic_DNA"/>
</dbReference>
<feature type="chain" id="PRO_5042549849" description="Thrombospondin type 3 repeat-containing protein" evidence="1">
    <location>
        <begin position="20"/>
        <end position="170"/>
    </location>
</feature>
<dbReference type="Proteomes" id="UP001225933">
    <property type="component" value="Unassembled WGS sequence"/>
</dbReference>
<gene>
    <name evidence="2" type="ORF">QX233_20820</name>
</gene>
<evidence type="ECO:0008006" key="4">
    <source>
        <dbReference type="Google" id="ProtNLM"/>
    </source>
</evidence>
<sequence length="170" mass="19895">MNKLTILLCFVLQLSLFHAQEIKDDLIDTDQDGILDKYDACPTIPGTTDYNGCPKPYQRDCKAEERKDSLEMIKLRADYKDIDKIYNKLSRKILEPINKYNLKNIRLHIDLIHWGPMDIVGDGCAPNWEYDKSNYLTTKFWNKSTLEYFYNRNNINGISFSTGNVLKNSW</sequence>
<dbReference type="AlphaFoldDB" id="A0AAJ1VMJ4"/>
<feature type="signal peptide" evidence="1">
    <location>
        <begin position="1"/>
        <end position="19"/>
    </location>
</feature>
<dbReference type="InterPro" id="IPR028974">
    <property type="entry name" value="TSP_type-3_rpt"/>
</dbReference>
<protein>
    <recommendedName>
        <fullName evidence="4">Thrombospondin type 3 repeat-containing protein</fullName>
    </recommendedName>
</protein>
<keyword evidence="1" id="KW-0732">Signal</keyword>